<dbReference type="InterPro" id="IPR045048">
    <property type="entry name" value="FBXO31/39"/>
</dbReference>
<dbReference type="EMBL" id="NHOQ01001396">
    <property type="protein sequence ID" value="PWA24854.1"/>
    <property type="molecule type" value="Genomic_DNA"/>
</dbReference>
<dbReference type="PROSITE" id="PS50181">
    <property type="entry name" value="FBOX"/>
    <property type="match status" value="1"/>
</dbReference>
<comment type="caution">
    <text evidence="7">The sequence shown here is derived from an EMBL/GenBank/DDBJ whole genome shotgun (WGS) entry which is preliminary data.</text>
</comment>
<evidence type="ECO:0000256" key="4">
    <source>
        <dbReference type="SAM" id="MobiDB-lite"/>
    </source>
</evidence>
<feature type="chain" id="PRO_5016262858" description="F-box domain-containing protein" evidence="5">
    <location>
        <begin position="36"/>
        <end position="657"/>
    </location>
</feature>
<dbReference type="SMART" id="SM00256">
    <property type="entry name" value="FBOX"/>
    <property type="match status" value="1"/>
</dbReference>
<gene>
    <name evidence="7" type="ORF">CCH79_00010003</name>
</gene>
<dbReference type="InterPro" id="IPR036047">
    <property type="entry name" value="F-box-like_dom_sf"/>
</dbReference>
<comment type="pathway">
    <text evidence="1">Protein modification; protein ubiquitination.</text>
</comment>
<feature type="region of interest" description="Disordered" evidence="4">
    <location>
        <begin position="50"/>
        <end position="126"/>
    </location>
</feature>
<dbReference type="CDD" id="cd22102">
    <property type="entry name" value="F-box_FBXO31"/>
    <property type="match status" value="1"/>
</dbReference>
<evidence type="ECO:0000313" key="7">
    <source>
        <dbReference type="EMBL" id="PWA24854.1"/>
    </source>
</evidence>
<evidence type="ECO:0000256" key="3">
    <source>
        <dbReference type="ARBA" id="ARBA00022786"/>
    </source>
</evidence>
<name>A0A315VNV5_GAMAF</name>
<feature type="signal peptide" evidence="5">
    <location>
        <begin position="1"/>
        <end position="35"/>
    </location>
</feature>
<dbReference type="Pfam" id="PF12014">
    <property type="entry name" value="Cyclin_D1_bind"/>
    <property type="match status" value="1"/>
</dbReference>
<dbReference type="AlphaFoldDB" id="A0A315VNV5"/>
<proteinExistence type="inferred from homology"/>
<reference evidence="7 8" key="1">
    <citation type="journal article" date="2018" name="G3 (Bethesda)">
        <title>A High-Quality Reference Genome for the Invasive Mosquitofish Gambusia affinis Using a Chicago Library.</title>
        <authorList>
            <person name="Hoffberg S.L."/>
            <person name="Troendle N.J."/>
            <person name="Glenn T.C."/>
            <person name="Mahmud O."/>
            <person name="Louha S."/>
            <person name="Chalopin D."/>
            <person name="Bennetzen J.L."/>
            <person name="Mauricio R."/>
        </authorList>
    </citation>
    <scope>NUCLEOTIDE SEQUENCE [LARGE SCALE GENOMIC DNA]</scope>
    <source>
        <strain evidence="7">NE01/NJP1002.9</strain>
        <tissue evidence="7">Muscle</tissue>
    </source>
</reference>
<feature type="domain" description="F-box" evidence="6">
    <location>
        <begin position="125"/>
        <end position="171"/>
    </location>
</feature>
<sequence length="657" mass="73525">MENWIKKSHPGRLPRFSPKHLLSLVVALLGSPIRARCVFGLCGVGQSRRCRRRQRNDQQDQGSDSDMDEEEEERIVGQRRSDAGSCGGPGRVAAAAATAEPSDACEYGSGHNANRGGSNTGPPHPESLMELPPELLVEIFSLLPGTVLPNVALVCKKFRQILNTETIWRRRCAEEFGMREDLRKMEATGVSGQDLYVKRVIPRVKSGRFMKLLPDYEHMDYKDVYTHLLHPYRHILGLWQPDIGPYGGLLNVVVDGLFIIGWMYLPPHDPRVEDPMRRRPLFRIHLLESKKATVECMYGHKGPHKGDIQTVKKDEFSTKCNQTDHHRMPGGRQEEFRTWLEEEWGRTLEEIFHEHMQELILMKFIYTSQYDNCLTYRRIYLPPLMPSDLLQPGLFKGTYGSHGLEIVMLSFHEMSARATKLTGDPNVPAGQLTLDVDLSQPVDLPELDQQRNIDVLSRIILGIHEKVQREVEQPASDTSACVGHAEEEADDAAAEATEVDHGACGDACQSGPSGSSSSPEAQPFGSWLAMRCTLAPAGNGLIAGHGFTSPERTPGLFVLFDKDRFGFIWLELKSFSLYSRLTDHLPHAHAPSMERFEAMLRCGQSQGGPEGGLSKGDAQKGVDADIDLPEKTQKAQSILDQNHNHILVRSQSRTIKH</sequence>
<keyword evidence="5" id="KW-0732">Signal</keyword>
<dbReference type="PANTHER" id="PTHR10706:SF130">
    <property type="entry name" value="F-BOX ONLY PROTEIN 31"/>
    <property type="match status" value="1"/>
</dbReference>
<dbReference type="FunFam" id="1.20.1280.50:FF:000042">
    <property type="entry name" value="F-box protein 31"/>
    <property type="match status" value="1"/>
</dbReference>
<feature type="compositionally biased region" description="Acidic residues" evidence="4">
    <location>
        <begin position="63"/>
        <end position="73"/>
    </location>
</feature>
<keyword evidence="3" id="KW-0833">Ubl conjugation pathway</keyword>
<evidence type="ECO:0000256" key="2">
    <source>
        <dbReference type="ARBA" id="ARBA00010611"/>
    </source>
</evidence>
<dbReference type="SUPFAM" id="SSF81383">
    <property type="entry name" value="F-box domain"/>
    <property type="match status" value="1"/>
</dbReference>
<evidence type="ECO:0000256" key="1">
    <source>
        <dbReference type="ARBA" id="ARBA00004906"/>
    </source>
</evidence>
<dbReference type="Pfam" id="PF12937">
    <property type="entry name" value="F-box-like"/>
    <property type="match status" value="1"/>
</dbReference>
<evidence type="ECO:0000313" key="8">
    <source>
        <dbReference type="Proteomes" id="UP000250572"/>
    </source>
</evidence>
<dbReference type="Proteomes" id="UP000250572">
    <property type="component" value="Unassembled WGS sequence"/>
</dbReference>
<dbReference type="STRING" id="33528.ENSGAFP00000032323"/>
<dbReference type="UniPathway" id="UPA00143"/>
<feature type="compositionally biased region" description="Polar residues" evidence="4">
    <location>
        <begin position="111"/>
        <end position="121"/>
    </location>
</feature>
<dbReference type="GO" id="GO:0016567">
    <property type="term" value="P:protein ubiquitination"/>
    <property type="evidence" value="ECO:0007669"/>
    <property type="project" value="UniProtKB-UniPathway"/>
</dbReference>
<evidence type="ECO:0000259" key="6">
    <source>
        <dbReference type="PROSITE" id="PS50181"/>
    </source>
</evidence>
<dbReference type="InterPro" id="IPR001810">
    <property type="entry name" value="F-box_dom"/>
</dbReference>
<dbReference type="PANTHER" id="PTHR10706">
    <property type="entry name" value="F-BOX FAMILY PROTEIN"/>
    <property type="match status" value="1"/>
</dbReference>
<evidence type="ECO:0000256" key="5">
    <source>
        <dbReference type="SAM" id="SignalP"/>
    </source>
</evidence>
<accession>A0A315VNV5</accession>
<dbReference type="GO" id="GO:0031146">
    <property type="term" value="P:SCF-dependent proteasomal ubiquitin-dependent protein catabolic process"/>
    <property type="evidence" value="ECO:0007669"/>
    <property type="project" value="TreeGrafter"/>
</dbReference>
<dbReference type="GO" id="GO:0019005">
    <property type="term" value="C:SCF ubiquitin ligase complex"/>
    <property type="evidence" value="ECO:0007669"/>
    <property type="project" value="TreeGrafter"/>
</dbReference>
<organism evidence="7 8">
    <name type="scientific">Gambusia affinis</name>
    <name type="common">Western mosquitofish</name>
    <name type="synonym">Heterandria affinis</name>
    <dbReference type="NCBI Taxonomy" id="33528"/>
    <lineage>
        <taxon>Eukaryota</taxon>
        <taxon>Metazoa</taxon>
        <taxon>Chordata</taxon>
        <taxon>Craniata</taxon>
        <taxon>Vertebrata</taxon>
        <taxon>Euteleostomi</taxon>
        <taxon>Actinopterygii</taxon>
        <taxon>Neopterygii</taxon>
        <taxon>Teleostei</taxon>
        <taxon>Neoteleostei</taxon>
        <taxon>Acanthomorphata</taxon>
        <taxon>Ovalentaria</taxon>
        <taxon>Atherinomorphae</taxon>
        <taxon>Cyprinodontiformes</taxon>
        <taxon>Poeciliidae</taxon>
        <taxon>Poeciliinae</taxon>
        <taxon>Gambusia</taxon>
    </lineage>
</organism>
<keyword evidence="8" id="KW-1185">Reference proteome</keyword>
<comment type="similarity">
    <text evidence="2">Belongs to the FBXO31 family.</text>
</comment>
<dbReference type="Gene3D" id="1.20.1280.50">
    <property type="match status" value="1"/>
</dbReference>
<protein>
    <recommendedName>
        <fullName evidence="6">F-box domain-containing protein</fullName>
    </recommendedName>
</protein>